<evidence type="ECO:0000313" key="3">
    <source>
        <dbReference type="EMBL" id="GEP96967.1"/>
    </source>
</evidence>
<dbReference type="GO" id="GO:0003676">
    <property type="term" value="F:nucleic acid binding"/>
    <property type="evidence" value="ECO:0007669"/>
    <property type="project" value="InterPro"/>
</dbReference>
<dbReference type="GO" id="GO:0005829">
    <property type="term" value="C:cytosol"/>
    <property type="evidence" value="ECO:0007669"/>
    <property type="project" value="UniProtKB-ARBA"/>
</dbReference>
<accession>A0A512RMP8</accession>
<organism evidence="3 4">
    <name type="scientific">Chitinophaga cymbidii</name>
    <dbReference type="NCBI Taxonomy" id="1096750"/>
    <lineage>
        <taxon>Bacteria</taxon>
        <taxon>Pseudomonadati</taxon>
        <taxon>Bacteroidota</taxon>
        <taxon>Chitinophagia</taxon>
        <taxon>Chitinophagales</taxon>
        <taxon>Chitinophagaceae</taxon>
        <taxon>Chitinophaga</taxon>
    </lineage>
</organism>
<evidence type="ECO:0000259" key="2">
    <source>
        <dbReference type="PROSITE" id="PS51857"/>
    </source>
</evidence>
<proteinExistence type="predicted"/>
<keyword evidence="4" id="KW-1185">Reference proteome</keyword>
<dbReference type="SMART" id="SM00357">
    <property type="entry name" value="CSP"/>
    <property type="match status" value="1"/>
</dbReference>
<dbReference type="OrthoDB" id="1493235at2"/>
<sequence>MGDSFSKKEQKNKKAKAKQEKAEKMRERKANKDKGKTLEDMLAYVDENGNLSSVPVDPGQRQEVSLSDIQLGAAARLPEETTRTGTITFFNQSKGYGFIKDDKSGTSVFFHLNELQQPVQEKDAVTFEWERTPKGYSALNVSKAGTAK</sequence>
<feature type="domain" description="CSD" evidence="2">
    <location>
        <begin position="82"/>
        <end position="143"/>
    </location>
</feature>
<dbReference type="CDD" id="cd04458">
    <property type="entry name" value="CSP_CDS"/>
    <property type="match status" value="1"/>
</dbReference>
<dbReference type="InterPro" id="IPR012340">
    <property type="entry name" value="NA-bd_OB-fold"/>
</dbReference>
<dbReference type="InterPro" id="IPR011129">
    <property type="entry name" value="CSD"/>
</dbReference>
<dbReference type="Proteomes" id="UP000321436">
    <property type="component" value="Unassembled WGS sequence"/>
</dbReference>
<comment type="caution">
    <text evidence="3">The sequence shown here is derived from an EMBL/GenBank/DDBJ whole genome shotgun (WGS) entry which is preliminary data.</text>
</comment>
<dbReference type="Pfam" id="PF00313">
    <property type="entry name" value="CSD"/>
    <property type="match status" value="1"/>
</dbReference>
<dbReference type="PROSITE" id="PS51857">
    <property type="entry name" value="CSD_2"/>
    <property type="match status" value="1"/>
</dbReference>
<evidence type="ECO:0000313" key="4">
    <source>
        <dbReference type="Proteomes" id="UP000321436"/>
    </source>
</evidence>
<dbReference type="RefSeq" id="WP_146864042.1">
    <property type="nucleotide sequence ID" value="NZ_BKAU01000003.1"/>
</dbReference>
<gene>
    <name evidence="3" type="ORF">CCY01nite_32270</name>
</gene>
<dbReference type="SUPFAM" id="SSF50249">
    <property type="entry name" value="Nucleic acid-binding proteins"/>
    <property type="match status" value="1"/>
</dbReference>
<feature type="region of interest" description="Disordered" evidence="1">
    <location>
        <begin position="1"/>
        <end position="37"/>
    </location>
</feature>
<dbReference type="EMBL" id="BKAU01000003">
    <property type="protein sequence ID" value="GEP96967.1"/>
    <property type="molecule type" value="Genomic_DNA"/>
</dbReference>
<feature type="compositionally biased region" description="Basic and acidic residues" evidence="1">
    <location>
        <begin position="17"/>
        <end position="37"/>
    </location>
</feature>
<evidence type="ECO:0000256" key="1">
    <source>
        <dbReference type="SAM" id="MobiDB-lite"/>
    </source>
</evidence>
<name>A0A512RMP8_9BACT</name>
<reference evidence="3 4" key="1">
    <citation type="submission" date="2019-07" db="EMBL/GenBank/DDBJ databases">
        <title>Whole genome shotgun sequence of Chitinophaga cymbidii NBRC 109752.</title>
        <authorList>
            <person name="Hosoyama A."/>
            <person name="Uohara A."/>
            <person name="Ohji S."/>
            <person name="Ichikawa N."/>
        </authorList>
    </citation>
    <scope>NUCLEOTIDE SEQUENCE [LARGE SCALE GENOMIC DNA]</scope>
    <source>
        <strain evidence="3 4">NBRC 109752</strain>
    </source>
</reference>
<dbReference type="InterPro" id="IPR002059">
    <property type="entry name" value="CSP_DNA-bd"/>
</dbReference>
<dbReference type="AlphaFoldDB" id="A0A512RMP8"/>
<dbReference type="Gene3D" id="2.40.50.140">
    <property type="entry name" value="Nucleic acid-binding proteins"/>
    <property type="match status" value="1"/>
</dbReference>
<protein>
    <submittedName>
        <fullName evidence="3">Cold-shock protein</fullName>
    </submittedName>
</protein>